<name>D1QSW4_9BACT</name>
<dbReference type="EMBL" id="ACUZ02000034">
    <property type="protein sequence ID" value="EFB31794.1"/>
    <property type="molecule type" value="Genomic_DNA"/>
</dbReference>
<evidence type="ECO:0000313" key="2">
    <source>
        <dbReference type="Proteomes" id="UP000004079"/>
    </source>
</evidence>
<evidence type="ECO:0000313" key="1">
    <source>
        <dbReference type="EMBL" id="EFB31794.1"/>
    </source>
</evidence>
<protein>
    <submittedName>
        <fullName evidence="1">Uncharacterized protein</fullName>
    </submittedName>
</protein>
<comment type="caution">
    <text evidence="1">The sequence shown here is derived from an EMBL/GenBank/DDBJ whole genome shotgun (WGS) entry which is preliminary data.</text>
</comment>
<reference evidence="1 2" key="1">
    <citation type="submission" date="2009-11" db="EMBL/GenBank/DDBJ databases">
        <authorList>
            <person name="Weinstock G."/>
            <person name="Sodergren E."/>
            <person name="Clifton S."/>
            <person name="Fulton L."/>
            <person name="Fulton B."/>
            <person name="Courtney L."/>
            <person name="Fronick C."/>
            <person name="Harrison M."/>
            <person name="Strong C."/>
            <person name="Farmer C."/>
            <person name="Delahaunty K."/>
            <person name="Markovic C."/>
            <person name="Hall O."/>
            <person name="Minx P."/>
            <person name="Tomlinson C."/>
            <person name="Mitreva M."/>
            <person name="Nelson J."/>
            <person name="Hou S."/>
            <person name="Wollam A."/>
            <person name="Pepin K.H."/>
            <person name="Johnson M."/>
            <person name="Bhonagiri V."/>
            <person name="Nash W.E."/>
            <person name="Warren W."/>
            <person name="Chinwalla A."/>
            <person name="Mardis E.R."/>
            <person name="Wilson R.K."/>
        </authorList>
    </citation>
    <scope>NUCLEOTIDE SEQUENCE [LARGE SCALE GENOMIC DNA]</scope>
    <source>
        <strain evidence="1 2">F0302</strain>
    </source>
</reference>
<sequence>MQMTRCFDADCNAPAGQRRWQFFYGCLSYYIIRCNIFSVDGL</sequence>
<dbReference type="STRING" id="649760.HMPREF0971_02074"/>
<organism evidence="1 2">
    <name type="scientific">Segatella oris F0302</name>
    <dbReference type="NCBI Taxonomy" id="649760"/>
    <lineage>
        <taxon>Bacteria</taxon>
        <taxon>Pseudomonadati</taxon>
        <taxon>Bacteroidota</taxon>
        <taxon>Bacteroidia</taxon>
        <taxon>Bacteroidales</taxon>
        <taxon>Prevotellaceae</taxon>
        <taxon>Segatella</taxon>
    </lineage>
</organism>
<gene>
    <name evidence="1" type="ORF">HMPREF0971_02074</name>
</gene>
<dbReference type="HOGENOM" id="CLU_3294386_0_0_10"/>
<dbReference type="AlphaFoldDB" id="D1QSW4"/>
<accession>D1QSW4</accession>
<proteinExistence type="predicted"/>
<dbReference type="Proteomes" id="UP000004079">
    <property type="component" value="Unassembled WGS sequence"/>
</dbReference>